<accession>A0ABD6ETC6</accession>
<dbReference type="PROSITE" id="PS51363">
    <property type="entry name" value="W2"/>
    <property type="match status" value="1"/>
</dbReference>
<dbReference type="CDD" id="cd11558">
    <property type="entry name" value="W2_eIF2B_epsilon"/>
    <property type="match status" value="1"/>
</dbReference>
<dbReference type="SUPFAM" id="SSF48371">
    <property type="entry name" value="ARM repeat"/>
    <property type="match status" value="1"/>
</dbReference>
<reference evidence="2 3" key="1">
    <citation type="submission" date="2024-08" db="EMBL/GenBank/DDBJ databases">
        <title>Gnathostoma spinigerum genome.</title>
        <authorList>
            <person name="Gonzalez-Bertolin B."/>
            <person name="Monzon S."/>
            <person name="Zaballos A."/>
            <person name="Jimenez P."/>
            <person name="Dekumyoy P."/>
            <person name="Varona S."/>
            <person name="Cuesta I."/>
            <person name="Sumanam S."/>
            <person name="Adisakwattana P."/>
            <person name="Gasser R.B."/>
            <person name="Hernandez-Gonzalez A."/>
            <person name="Young N.D."/>
            <person name="Perteguer M.J."/>
        </authorList>
    </citation>
    <scope>NUCLEOTIDE SEQUENCE [LARGE SCALE GENOMIC DNA]</scope>
    <source>
        <strain evidence="2">AL3</strain>
        <tissue evidence="2">Liver</tissue>
    </source>
</reference>
<evidence type="ECO:0000313" key="3">
    <source>
        <dbReference type="Proteomes" id="UP001608902"/>
    </source>
</evidence>
<dbReference type="Pfam" id="PF02020">
    <property type="entry name" value="W2"/>
    <property type="match status" value="1"/>
</dbReference>
<feature type="domain" description="W2" evidence="1">
    <location>
        <begin position="12"/>
        <end position="173"/>
    </location>
</feature>
<gene>
    <name evidence="2" type="ORF">AB6A40_009934</name>
</gene>
<protein>
    <recommendedName>
        <fullName evidence="1">W2 domain-containing protein</fullName>
    </recommendedName>
</protein>
<dbReference type="Gene3D" id="1.25.40.180">
    <property type="match status" value="1"/>
</dbReference>
<sequence>MQTLLDLMLNNLSNAIACLQHVKESMERLRDHPSCNNQLVKNLILEINSSKLAYNITMEEVALHLFRAFLSLDFQSSSALIGVATNWKSLFINYYKPIQNQTQALIAIEEYLNVNPEFGPMTAKVIYSLYEMDIFDEEAILKWFSTVSETAPVRSLVMPIIHWLEEADEEEDD</sequence>
<keyword evidence="3" id="KW-1185">Reference proteome</keyword>
<dbReference type="SMART" id="SM00515">
    <property type="entry name" value="eIF5C"/>
    <property type="match status" value="1"/>
</dbReference>
<dbReference type="PANTHER" id="PTHR45887:SF1">
    <property type="entry name" value="TRANSLATION INITIATION FACTOR EIF-2B SUBUNIT EPSILON"/>
    <property type="match status" value="1"/>
</dbReference>
<dbReference type="InterPro" id="IPR003307">
    <property type="entry name" value="W2_domain"/>
</dbReference>
<proteinExistence type="predicted"/>
<dbReference type="InterPro" id="IPR051956">
    <property type="entry name" value="eIF2B_epsilon"/>
</dbReference>
<evidence type="ECO:0000313" key="2">
    <source>
        <dbReference type="EMBL" id="MFH4983225.1"/>
    </source>
</evidence>
<dbReference type="AlphaFoldDB" id="A0ABD6ETC6"/>
<comment type="caution">
    <text evidence="2">The sequence shown here is derived from an EMBL/GenBank/DDBJ whole genome shotgun (WGS) entry which is preliminary data.</text>
</comment>
<dbReference type="InterPro" id="IPR016024">
    <property type="entry name" value="ARM-type_fold"/>
</dbReference>
<evidence type="ECO:0000259" key="1">
    <source>
        <dbReference type="PROSITE" id="PS51363"/>
    </source>
</evidence>
<name>A0ABD6ETC6_9BILA</name>
<organism evidence="2 3">
    <name type="scientific">Gnathostoma spinigerum</name>
    <dbReference type="NCBI Taxonomy" id="75299"/>
    <lineage>
        <taxon>Eukaryota</taxon>
        <taxon>Metazoa</taxon>
        <taxon>Ecdysozoa</taxon>
        <taxon>Nematoda</taxon>
        <taxon>Chromadorea</taxon>
        <taxon>Rhabditida</taxon>
        <taxon>Spirurina</taxon>
        <taxon>Gnathostomatomorpha</taxon>
        <taxon>Gnathostomatoidea</taxon>
        <taxon>Gnathostomatidae</taxon>
        <taxon>Gnathostoma</taxon>
    </lineage>
</organism>
<dbReference type="Proteomes" id="UP001608902">
    <property type="component" value="Unassembled WGS sequence"/>
</dbReference>
<dbReference type="EMBL" id="JBGFUD010011503">
    <property type="protein sequence ID" value="MFH4983225.1"/>
    <property type="molecule type" value="Genomic_DNA"/>
</dbReference>
<dbReference type="PANTHER" id="PTHR45887">
    <property type="entry name" value="TRANSLATION INITIATION FACTOR EIF-2B SUBUNIT EPSILON"/>
    <property type="match status" value="1"/>
</dbReference>
<dbReference type="InterPro" id="IPR044123">
    <property type="entry name" value="W2_eIF2B_epsilon"/>
</dbReference>